<comment type="subcellular location">
    <subcellularLocation>
        <location evidence="6">Cytoplasm</location>
    </subcellularLocation>
</comment>
<evidence type="ECO:0000313" key="8">
    <source>
        <dbReference type="Proteomes" id="UP000272908"/>
    </source>
</evidence>
<protein>
    <recommendedName>
        <fullName evidence="6">Ribosomal RNA small subunit methyltransferase G</fullName>
        <ecNumber evidence="6">2.1.1.170</ecNumber>
    </recommendedName>
    <alternativeName>
        <fullName evidence="6">16S rRNA 7-methylguanosine methyltransferase</fullName>
        <shortName evidence="6">16S rRNA m7G methyltransferase</shortName>
    </alternativeName>
</protein>
<comment type="caution">
    <text evidence="6">Lacks conserved residue(s) required for the propagation of feature annotation.</text>
</comment>
<keyword evidence="5 6" id="KW-0949">S-adenosyl-L-methionine</keyword>
<keyword evidence="3 6" id="KW-0489">Methyltransferase</keyword>
<dbReference type="InterPro" id="IPR029063">
    <property type="entry name" value="SAM-dependent_MTases_sf"/>
</dbReference>
<dbReference type="EC" id="2.1.1.170" evidence="6"/>
<dbReference type="PANTHER" id="PTHR31760">
    <property type="entry name" value="S-ADENOSYL-L-METHIONINE-DEPENDENT METHYLTRANSFERASES SUPERFAMILY PROTEIN"/>
    <property type="match status" value="1"/>
</dbReference>
<evidence type="ECO:0000256" key="5">
    <source>
        <dbReference type="ARBA" id="ARBA00022691"/>
    </source>
</evidence>
<proteinExistence type="inferred from homology"/>
<accession>A0A3B0MTR5</accession>
<dbReference type="AlphaFoldDB" id="A0A3B0MTR5"/>
<keyword evidence="2 6" id="KW-0698">rRNA processing</keyword>
<dbReference type="SUPFAM" id="SSF53335">
    <property type="entry name" value="S-adenosyl-L-methionine-dependent methyltransferases"/>
    <property type="match status" value="1"/>
</dbReference>
<dbReference type="EMBL" id="UIHC01000007">
    <property type="protein sequence ID" value="SUZ31306.1"/>
    <property type="molecule type" value="Genomic_DNA"/>
</dbReference>
<dbReference type="OrthoDB" id="9808773at2"/>
<comment type="function">
    <text evidence="6">Specifically methylates the N7 position of guanine in position 527 of 16S rRNA.</text>
</comment>
<gene>
    <name evidence="6 7" type="primary">rsmG</name>
    <name evidence="7" type="ORF">ROE7235_01044</name>
</gene>
<name>A0A3B0MTR5_9RHOB</name>
<dbReference type="Pfam" id="PF02527">
    <property type="entry name" value="GidB"/>
    <property type="match status" value="1"/>
</dbReference>
<organism evidence="7 8">
    <name type="scientific">Roseinatronobacter ekhonensis</name>
    <dbReference type="NCBI Taxonomy" id="254356"/>
    <lineage>
        <taxon>Bacteria</taxon>
        <taxon>Pseudomonadati</taxon>
        <taxon>Pseudomonadota</taxon>
        <taxon>Alphaproteobacteria</taxon>
        <taxon>Rhodobacterales</taxon>
        <taxon>Paracoccaceae</taxon>
        <taxon>Roseinatronobacter</taxon>
    </lineage>
</organism>
<dbReference type="GO" id="GO:0005829">
    <property type="term" value="C:cytosol"/>
    <property type="evidence" value="ECO:0007669"/>
    <property type="project" value="TreeGrafter"/>
</dbReference>
<feature type="binding site" evidence="6">
    <location>
        <position position="137"/>
    </location>
    <ligand>
        <name>S-adenosyl-L-methionine</name>
        <dbReference type="ChEBI" id="CHEBI:59789"/>
    </ligand>
</feature>
<sequence>MNEQLVNGPVSRETLQKLRIYCDLIRRWNPRINLVAASTIDDLWSRHIEDSMQIVGLAPSTPAHWVDLGSGGGLPGVVCAIMLQELAPSCHFTLVESDKRKAAFLATCKHELALNMTVKSERAERLEPQRADVVTARALAPLPALLPLVARHMADDAVALLPKGKNHAAELEAARAEWQFTLASHVSQTDNLARILALRDIKRV</sequence>
<feature type="binding site" evidence="6">
    <location>
        <position position="69"/>
    </location>
    <ligand>
        <name>S-adenosyl-L-methionine</name>
        <dbReference type="ChEBI" id="CHEBI:59789"/>
    </ligand>
</feature>
<dbReference type="PIRSF" id="PIRSF003078">
    <property type="entry name" value="GidB"/>
    <property type="match status" value="1"/>
</dbReference>
<evidence type="ECO:0000256" key="1">
    <source>
        <dbReference type="ARBA" id="ARBA00022490"/>
    </source>
</evidence>
<dbReference type="InterPro" id="IPR003682">
    <property type="entry name" value="rRNA_ssu_MeTfrase_G"/>
</dbReference>
<evidence type="ECO:0000256" key="6">
    <source>
        <dbReference type="HAMAP-Rule" id="MF_00074"/>
    </source>
</evidence>
<dbReference type="RefSeq" id="WP_121093602.1">
    <property type="nucleotide sequence ID" value="NZ_UIHC01000007.1"/>
</dbReference>
<feature type="binding site" evidence="6">
    <location>
        <position position="74"/>
    </location>
    <ligand>
        <name>S-adenosyl-L-methionine</name>
        <dbReference type="ChEBI" id="CHEBI:59789"/>
    </ligand>
</feature>
<feature type="binding site" evidence="6">
    <location>
        <begin position="123"/>
        <end position="124"/>
    </location>
    <ligand>
        <name>S-adenosyl-L-methionine</name>
        <dbReference type="ChEBI" id="CHEBI:59789"/>
    </ligand>
</feature>
<comment type="similarity">
    <text evidence="6">Belongs to the methyltransferase superfamily. RNA methyltransferase RsmG family.</text>
</comment>
<dbReference type="Gene3D" id="3.40.50.150">
    <property type="entry name" value="Vaccinia Virus protein VP39"/>
    <property type="match status" value="1"/>
</dbReference>
<keyword evidence="8" id="KW-1185">Reference proteome</keyword>
<keyword evidence="4 6" id="KW-0808">Transferase</keyword>
<dbReference type="PANTHER" id="PTHR31760:SF0">
    <property type="entry name" value="S-ADENOSYL-L-METHIONINE-DEPENDENT METHYLTRANSFERASES SUPERFAMILY PROTEIN"/>
    <property type="match status" value="1"/>
</dbReference>
<dbReference type="Proteomes" id="UP000272908">
    <property type="component" value="Unassembled WGS sequence"/>
</dbReference>
<reference evidence="8" key="1">
    <citation type="submission" date="2018-08" db="EMBL/GenBank/DDBJ databases">
        <authorList>
            <person name="Rodrigo-Torres L."/>
            <person name="Arahal R. D."/>
            <person name="Lucena T."/>
        </authorList>
    </citation>
    <scope>NUCLEOTIDE SEQUENCE [LARGE SCALE GENOMIC DNA]</scope>
    <source>
        <strain evidence="8">CECT 7235</strain>
    </source>
</reference>
<evidence type="ECO:0000313" key="7">
    <source>
        <dbReference type="EMBL" id="SUZ31306.1"/>
    </source>
</evidence>
<comment type="catalytic activity">
    <reaction evidence="6">
        <text>guanosine(527) in 16S rRNA + S-adenosyl-L-methionine = N(7)-methylguanosine(527) in 16S rRNA + S-adenosyl-L-homocysteine</text>
        <dbReference type="Rhea" id="RHEA:42732"/>
        <dbReference type="Rhea" id="RHEA-COMP:10209"/>
        <dbReference type="Rhea" id="RHEA-COMP:10210"/>
        <dbReference type="ChEBI" id="CHEBI:57856"/>
        <dbReference type="ChEBI" id="CHEBI:59789"/>
        <dbReference type="ChEBI" id="CHEBI:74269"/>
        <dbReference type="ChEBI" id="CHEBI:74480"/>
        <dbReference type="EC" id="2.1.1.170"/>
    </reaction>
</comment>
<dbReference type="HAMAP" id="MF_00074">
    <property type="entry name" value="16SrRNA_methyltr_G"/>
    <property type="match status" value="1"/>
</dbReference>
<keyword evidence="1 6" id="KW-0963">Cytoplasm</keyword>
<evidence type="ECO:0000256" key="4">
    <source>
        <dbReference type="ARBA" id="ARBA00022679"/>
    </source>
</evidence>
<dbReference type="NCBIfam" id="TIGR00138">
    <property type="entry name" value="rsmG_gidB"/>
    <property type="match status" value="1"/>
</dbReference>
<evidence type="ECO:0000256" key="2">
    <source>
        <dbReference type="ARBA" id="ARBA00022552"/>
    </source>
</evidence>
<evidence type="ECO:0000256" key="3">
    <source>
        <dbReference type="ARBA" id="ARBA00022603"/>
    </source>
</evidence>
<dbReference type="GO" id="GO:0070043">
    <property type="term" value="F:rRNA (guanine-N7-)-methyltransferase activity"/>
    <property type="evidence" value="ECO:0007669"/>
    <property type="project" value="UniProtKB-UniRule"/>
</dbReference>